<name>A0A482XMH2_LAOST</name>
<reference evidence="2 3" key="1">
    <citation type="journal article" date="2017" name="Gigascience">
        <title>Genome sequence of the small brown planthopper, Laodelphax striatellus.</title>
        <authorList>
            <person name="Zhu J."/>
            <person name="Jiang F."/>
            <person name="Wang X."/>
            <person name="Yang P."/>
            <person name="Bao Y."/>
            <person name="Zhao W."/>
            <person name="Wang W."/>
            <person name="Lu H."/>
            <person name="Wang Q."/>
            <person name="Cui N."/>
            <person name="Li J."/>
            <person name="Chen X."/>
            <person name="Luo L."/>
            <person name="Yu J."/>
            <person name="Kang L."/>
            <person name="Cui F."/>
        </authorList>
    </citation>
    <scope>NUCLEOTIDE SEQUENCE [LARGE SCALE GENOMIC DNA]</scope>
    <source>
        <strain evidence="2">Lst14</strain>
    </source>
</reference>
<dbReference type="EMBL" id="QKKF02005396">
    <property type="protein sequence ID" value="RZF46917.1"/>
    <property type="molecule type" value="Genomic_DNA"/>
</dbReference>
<evidence type="ECO:0000313" key="2">
    <source>
        <dbReference type="EMBL" id="RZF46917.1"/>
    </source>
</evidence>
<dbReference type="AlphaFoldDB" id="A0A482XMH2"/>
<dbReference type="InParanoid" id="A0A482XMH2"/>
<organism evidence="2 3">
    <name type="scientific">Laodelphax striatellus</name>
    <name type="common">Small brown planthopper</name>
    <name type="synonym">Delphax striatella</name>
    <dbReference type="NCBI Taxonomy" id="195883"/>
    <lineage>
        <taxon>Eukaryota</taxon>
        <taxon>Metazoa</taxon>
        <taxon>Ecdysozoa</taxon>
        <taxon>Arthropoda</taxon>
        <taxon>Hexapoda</taxon>
        <taxon>Insecta</taxon>
        <taxon>Pterygota</taxon>
        <taxon>Neoptera</taxon>
        <taxon>Paraneoptera</taxon>
        <taxon>Hemiptera</taxon>
        <taxon>Auchenorrhyncha</taxon>
        <taxon>Fulgoroidea</taxon>
        <taxon>Delphacidae</taxon>
        <taxon>Criomorphinae</taxon>
        <taxon>Laodelphax</taxon>
    </lineage>
</organism>
<keyword evidence="3" id="KW-1185">Reference proteome</keyword>
<protein>
    <submittedName>
        <fullName evidence="2">Uncharacterized protein</fullName>
    </submittedName>
</protein>
<dbReference type="Proteomes" id="UP000291343">
    <property type="component" value="Unassembled WGS sequence"/>
</dbReference>
<feature type="region of interest" description="Disordered" evidence="1">
    <location>
        <begin position="232"/>
        <end position="253"/>
    </location>
</feature>
<feature type="compositionally biased region" description="Gly residues" evidence="1">
    <location>
        <begin position="234"/>
        <end position="244"/>
    </location>
</feature>
<evidence type="ECO:0000256" key="1">
    <source>
        <dbReference type="SAM" id="MobiDB-lite"/>
    </source>
</evidence>
<evidence type="ECO:0000313" key="3">
    <source>
        <dbReference type="Proteomes" id="UP000291343"/>
    </source>
</evidence>
<gene>
    <name evidence="2" type="ORF">LSTR_LSTR008045</name>
</gene>
<sequence length="334" mass="36642">MSSALLSQCIVDSFFGFRTKIAKQQQTAASKHFLTQCHTMAAAWIQTMFFPLFIGLELCDKSTGAGRPGDVILPDDLTRKLPFWITYYIRSVNGDIFESLWGVVSELSPLAVVNERCLGGLSWNHEFVNGLNELNSAHCAVVYDCGNDKGHFLDPLKRAGHESSSSFAAAYSLDSGITTPGEIGGVTRNIVSNQQTWAEAAARAKPSLCFPQSKQRRDAKQTSDRISAQIRRLVGGGGGGGGSKAAGHATDTKRVPHDRCRQCGVAHKATHTSSARIKRRLTECRNSCRRQCHLQRILPVPTHYLISNRGILTPSGSPHTDLLRYAHVITYYLL</sequence>
<comment type="caution">
    <text evidence="2">The sequence shown here is derived from an EMBL/GenBank/DDBJ whole genome shotgun (WGS) entry which is preliminary data.</text>
</comment>
<accession>A0A482XMH2</accession>
<proteinExistence type="predicted"/>